<feature type="transmembrane region" description="Helical" evidence="7">
    <location>
        <begin position="72"/>
        <end position="97"/>
    </location>
</feature>
<dbReference type="Gene3D" id="1.10.3720.10">
    <property type="entry name" value="MetI-like"/>
    <property type="match status" value="1"/>
</dbReference>
<reference evidence="9 10" key="1">
    <citation type="submission" date="2016-10" db="EMBL/GenBank/DDBJ databases">
        <authorList>
            <person name="de Groot N.N."/>
        </authorList>
    </citation>
    <scope>NUCLEOTIDE SEQUENCE [LARGE SCALE GENOMIC DNA]</scope>
    <source>
        <strain evidence="9 10">DSM 43067</strain>
    </source>
</reference>
<dbReference type="GO" id="GO:0005886">
    <property type="term" value="C:plasma membrane"/>
    <property type="evidence" value="ECO:0007669"/>
    <property type="project" value="UniProtKB-SubCell"/>
</dbReference>
<evidence type="ECO:0000256" key="4">
    <source>
        <dbReference type="ARBA" id="ARBA00022692"/>
    </source>
</evidence>
<feature type="transmembrane region" description="Helical" evidence="7">
    <location>
        <begin position="16"/>
        <end position="35"/>
    </location>
</feature>
<keyword evidence="4 7" id="KW-0812">Transmembrane</keyword>
<name>A0A1I4ZYQ8_9ACTN</name>
<dbReference type="PANTHER" id="PTHR30151">
    <property type="entry name" value="ALKANE SULFONATE ABC TRANSPORTER-RELATED, MEMBRANE SUBUNIT"/>
    <property type="match status" value="1"/>
</dbReference>
<evidence type="ECO:0000256" key="7">
    <source>
        <dbReference type="RuleBase" id="RU363032"/>
    </source>
</evidence>
<feature type="domain" description="ABC transmembrane type-1" evidence="8">
    <location>
        <begin position="68"/>
        <end position="250"/>
    </location>
</feature>
<dbReference type="InParanoid" id="A0A1I4ZYQ8"/>
<dbReference type="GO" id="GO:0055085">
    <property type="term" value="P:transmembrane transport"/>
    <property type="evidence" value="ECO:0007669"/>
    <property type="project" value="InterPro"/>
</dbReference>
<protein>
    <submittedName>
        <fullName evidence="9">NitT/TauT family transport system permease protein</fullName>
    </submittedName>
</protein>
<feature type="transmembrane region" description="Helical" evidence="7">
    <location>
        <begin position="109"/>
        <end position="130"/>
    </location>
</feature>
<proteinExistence type="inferred from homology"/>
<organism evidence="9 10">
    <name type="scientific">Actinomadura madurae</name>
    <dbReference type="NCBI Taxonomy" id="1993"/>
    <lineage>
        <taxon>Bacteria</taxon>
        <taxon>Bacillati</taxon>
        <taxon>Actinomycetota</taxon>
        <taxon>Actinomycetes</taxon>
        <taxon>Streptosporangiales</taxon>
        <taxon>Thermomonosporaceae</taxon>
        <taxon>Actinomadura</taxon>
    </lineage>
</organism>
<keyword evidence="2 7" id="KW-0813">Transport</keyword>
<accession>A0A1I4ZYQ8</accession>
<dbReference type="EMBL" id="FOVH01000002">
    <property type="protein sequence ID" value="SFN55345.1"/>
    <property type="molecule type" value="Genomic_DNA"/>
</dbReference>
<comment type="subcellular location">
    <subcellularLocation>
        <location evidence="1 7">Cell membrane</location>
        <topology evidence="1 7">Multi-pass membrane protein</topology>
    </subcellularLocation>
</comment>
<dbReference type="STRING" id="1993.SAMN04489713_102386"/>
<dbReference type="CDD" id="cd06261">
    <property type="entry name" value="TM_PBP2"/>
    <property type="match status" value="1"/>
</dbReference>
<dbReference type="eggNOG" id="COG0600">
    <property type="taxonomic scope" value="Bacteria"/>
</dbReference>
<evidence type="ECO:0000256" key="5">
    <source>
        <dbReference type="ARBA" id="ARBA00022989"/>
    </source>
</evidence>
<dbReference type="InterPro" id="IPR000515">
    <property type="entry name" value="MetI-like"/>
</dbReference>
<evidence type="ECO:0000256" key="3">
    <source>
        <dbReference type="ARBA" id="ARBA00022475"/>
    </source>
</evidence>
<dbReference type="SUPFAM" id="SSF161098">
    <property type="entry name" value="MetI-like"/>
    <property type="match status" value="1"/>
</dbReference>
<evidence type="ECO:0000313" key="9">
    <source>
        <dbReference type="EMBL" id="SFN55345.1"/>
    </source>
</evidence>
<keyword evidence="5 7" id="KW-1133">Transmembrane helix</keyword>
<dbReference type="Proteomes" id="UP000183413">
    <property type="component" value="Unassembled WGS sequence"/>
</dbReference>
<evidence type="ECO:0000256" key="1">
    <source>
        <dbReference type="ARBA" id="ARBA00004651"/>
    </source>
</evidence>
<evidence type="ECO:0000256" key="2">
    <source>
        <dbReference type="ARBA" id="ARBA00022448"/>
    </source>
</evidence>
<dbReference type="PROSITE" id="PS50928">
    <property type="entry name" value="ABC_TM1"/>
    <property type="match status" value="1"/>
</dbReference>
<keyword evidence="6 7" id="KW-0472">Membrane</keyword>
<gene>
    <name evidence="9" type="ORF">SAMN04489713_102386</name>
</gene>
<sequence length="269" mass="28075">MAHESTPPRGLSRPGIWVRGAAGVAVLFLASELLGRSGIVDRSYLPPASTITARAFELAGDPDFLFNVRVTITAWALGLLIAVAIAVPLGLLFGSVPAVNTAVRAIVEFLRPIPSVALIPLAALLLGSGLKMEVPLIVYASSWPILFNTIYGLDDVDPTAKETLRSFGFGRLQVLLRVSLPSAAPFIATGVRLAASIALILAVGTEILSGFGDGLGMFIAQAGNVPDGNIDVLAGTVWAGCLGLIIDTVLGQGENRLFRWHRAQGSGVS</sequence>
<dbReference type="RefSeq" id="WP_021597311.1">
    <property type="nucleotide sequence ID" value="NZ_FOVH01000002.1"/>
</dbReference>
<evidence type="ECO:0000313" key="10">
    <source>
        <dbReference type="Proteomes" id="UP000183413"/>
    </source>
</evidence>
<comment type="similarity">
    <text evidence="7">Belongs to the binding-protein-dependent transport system permease family.</text>
</comment>
<dbReference type="Pfam" id="PF00528">
    <property type="entry name" value="BPD_transp_1"/>
    <property type="match status" value="1"/>
</dbReference>
<evidence type="ECO:0000259" key="8">
    <source>
        <dbReference type="PROSITE" id="PS50928"/>
    </source>
</evidence>
<dbReference type="OrthoDB" id="5458199at2"/>
<keyword evidence="3" id="KW-1003">Cell membrane</keyword>
<keyword evidence="10" id="KW-1185">Reference proteome</keyword>
<dbReference type="AlphaFoldDB" id="A0A1I4ZYQ8"/>
<evidence type="ECO:0000256" key="6">
    <source>
        <dbReference type="ARBA" id="ARBA00023136"/>
    </source>
</evidence>
<dbReference type="PANTHER" id="PTHR30151:SF0">
    <property type="entry name" value="ABC TRANSPORTER PERMEASE PROTEIN MJ0413-RELATED"/>
    <property type="match status" value="1"/>
</dbReference>
<feature type="transmembrane region" description="Helical" evidence="7">
    <location>
        <begin position="232"/>
        <end position="250"/>
    </location>
</feature>
<dbReference type="InterPro" id="IPR035906">
    <property type="entry name" value="MetI-like_sf"/>
</dbReference>